<organism evidence="2 3">
    <name type="scientific">Neisseria macacae ATCC 33926</name>
    <dbReference type="NCBI Taxonomy" id="997348"/>
    <lineage>
        <taxon>Bacteria</taxon>
        <taxon>Pseudomonadati</taxon>
        <taxon>Pseudomonadota</taxon>
        <taxon>Betaproteobacteria</taxon>
        <taxon>Neisseriales</taxon>
        <taxon>Neisseriaceae</taxon>
        <taxon>Neisseria</taxon>
    </lineage>
</organism>
<keyword evidence="3" id="KW-1185">Reference proteome</keyword>
<dbReference type="EMBL" id="CP094241">
    <property type="protein sequence ID" value="UNV85301.1"/>
    <property type="molecule type" value="Genomic_DNA"/>
</dbReference>
<keyword evidence="1" id="KW-0732">Signal</keyword>
<protein>
    <recommendedName>
        <fullName evidence="4">Lipoprotein</fullName>
    </recommendedName>
</protein>
<name>A0ABY3Y7L4_9NEIS</name>
<reference evidence="2 3" key="1">
    <citation type="submission" date="2022-03" db="EMBL/GenBank/DDBJ databases">
        <title>Genome sequencing of Neisseria macacae.</title>
        <authorList>
            <person name="Baek M.-G."/>
        </authorList>
    </citation>
    <scope>NUCLEOTIDE SEQUENCE [LARGE SCALE GENOMIC DNA]</scope>
    <source>
        <strain evidence="2 3">ATCC 33926</strain>
    </source>
</reference>
<evidence type="ECO:0000256" key="1">
    <source>
        <dbReference type="SAM" id="SignalP"/>
    </source>
</evidence>
<gene>
    <name evidence="2" type="ORF">MON40_01885</name>
</gene>
<evidence type="ECO:0000313" key="3">
    <source>
        <dbReference type="Proteomes" id="UP000829455"/>
    </source>
</evidence>
<dbReference type="RefSeq" id="WP_242925978.1">
    <property type="nucleotide sequence ID" value="NZ_CP094241.1"/>
</dbReference>
<dbReference type="Proteomes" id="UP000829455">
    <property type="component" value="Chromosome"/>
</dbReference>
<proteinExistence type="predicted"/>
<evidence type="ECO:0000313" key="2">
    <source>
        <dbReference type="EMBL" id="UNV85301.1"/>
    </source>
</evidence>
<evidence type="ECO:0008006" key="4">
    <source>
        <dbReference type="Google" id="ProtNLM"/>
    </source>
</evidence>
<dbReference type="PROSITE" id="PS51257">
    <property type="entry name" value="PROKAR_LIPOPROTEIN"/>
    <property type="match status" value="1"/>
</dbReference>
<sequence length="265" mass="29588">MKKLLIVLFVAGALSACSAIKDNSAESFASHHQTSVYKTGKTALPIPASAQDWEKYSVAKTSKLIDVPLREKKVYYFTPKFKLAKRPAKGGFYREILGKTADGNLVIQDFYQDSGTKQIDPAVVSVKNEKNSDSSAVENGILTFYSEDGKVSSFKQTDVARNEVVYGNYVDGTLVMTIETDLKEENVLTTFFYPNGKKMIQVHGSVFGGEEEYFDDDGKLLFSQLTNEFPKEIMESEEKYNKLIEKLSALDLKKVEILEKLGVLP</sequence>
<accession>A0ABY3Y7L4</accession>
<feature type="chain" id="PRO_5046486052" description="Lipoprotein" evidence="1">
    <location>
        <begin position="19"/>
        <end position="265"/>
    </location>
</feature>
<feature type="signal peptide" evidence="1">
    <location>
        <begin position="1"/>
        <end position="18"/>
    </location>
</feature>